<evidence type="ECO:0000313" key="3">
    <source>
        <dbReference type="Proteomes" id="UP000233551"/>
    </source>
</evidence>
<name>A0A2I0J4E2_PUNGR</name>
<reference evidence="2 3" key="1">
    <citation type="submission" date="2017-11" db="EMBL/GenBank/DDBJ databases">
        <title>De-novo sequencing of pomegranate (Punica granatum L.) genome.</title>
        <authorList>
            <person name="Akparov Z."/>
            <person name="Amiraslanov A."/>
            <person name="Hajiyeva S."/>
            <person name="Abbasov M."/>
            <person name="Kaur K."/>
            <person name="Hamwieh A."/>
            <person name="Solovyev V."/>
            <person name="Salamov A."/>
            <person name="Braich B."/>
            <person name="Kosarev P."/>
            <person name="Mahmoud A."/>
            <person name="Hajiyev E."/>
            <person name="Babayeva S."/>
            <person name="Izzatullayeva V."/>
            <person name="Mammadov A."/>
            <person name="Mammadov A."/>
            <person name="Sharifova S."/>
            <person name="Ojaghi J."/>
            <person name="Eynullazada K."/>
            <person name="Bayramov B."/>
            <person name="Abdulazimova A."/>
            <person name="Shahmuradov I."/>
        </authorList>
    </citation>
    <scope>NUCLEOTIDE SEQUENCE [LARGE SCALE GENOMIC DNA]</scope>
    <source>
        <strain evidence="3">cv. AG2017</strain>
        <tissue evidence="2">Leaf</tissue>
    </source>
</reference>
<protein>
    <submittedName>
        <fullName evidence="2">Uncharacterized protein</fullName>
    </submittedName>
</protein>
<keyword evidence="3" id="KW-1185">Reference proteome</keyword>
<evidence type="ECO:0000313" key="2">
    <source>
        <dbReference type="EMBL" id="PKI51102.1"/>
    </source>
</evidence>
<feature type="signal peptide" evidence="1">
    <location>
        <begin position="1"/>
        <end position="22"/>
    </location>
</feature>
<proteinExistence type="predicted"/>
<keyword evidence="1" id="KW-0732">Signal</keyword>
<gene>
    <name evidence="2" type="ORF">CRG98_028531</name>
</gene>
<organism evidence="2 3">
    <name type="scientific">Punica granatum</name>
    <name type="common">Pomegranate</name>
    <dbReference type="NCBI Taxonomy" id="22663"/>
    <lineage>
        <taxon>Eukaryota</taxon>
        <taxon>Viridiplantae</taxon>
        <taxon>Streptophyta</taxon>
        <taxon>Embryophyta</taxon>
        <taxon>Tracheophyta</taxon>
        <taxon>Spermatophyta</taxon>
        <taxon>Magnoliopsida</taxon>
        <taxon>eudicotyledons</taxon>
        <taxon>Gunneridae</taxon>
        <taxon>Pentapetalae</taxon>
        <taxon>rosids</taxon>
        <taxon>malvids</taxon>
        <taxon>Myrtales</taxon>
        <taxon>Lythraceae</taxon>
        <taxon>Punica</taxon>
    </lineage>
</organism>
<dbReference type="EMBL" id="PGOL01002047">
    <property type="protein sequence ID" value="PKI51102.1"/>
    <property type="molecule type" value="Genomic_DNA"/>
</dbReference>
<sequence>MRGSPLLLQLWLLAHIRPFCSSQPFSYITDERSHITRLLHVFQPSYIDYTDWKQFLEELTPAQFLWTARWNPSGPMAIGCPLVIGLPLISHLGSTLIFPARVIRQLGGLQDILIEADCTPYRFMWTDTTASFLDSFLRVWEVRRLWGTCVVQELYFLEHPTDEERAFSATIAYIAQFHSQGLAHVRRPCTVPIPWAPQADIPKAESSVQAIMRTELRSIRQE</sequence>
<evidence type="ECO:0000256" key="1">
    <source>
        <dbReference type="SAM" id="SignalP"/>
    </source>
</evidence>
<accession>A0A2I0J4E2</accession>
<comment type="caution">
    <text evidence="2">The sequence shown here is derived from an EMBL/GenBank/DDBJ whole genome shotgun (WGS) entry which is preliminary data.</text>
</comment>
<dbReference type="Proteomes" id="UP000233551">
    <property type="component" value="Unassembled WGS sequence"/>
</dbReference>
<dbReference type="AlphaFoldDB" id="A0A2I0J4E2"/>
<feature type="chain" id="PRO_5014159684" evidence="1">
    <location>
        <begin position="23"/>
        <end position="222"/>
    </location>
</feature>